<proteinExistence type="predicted"/>
<organism evidence="1 2">
    <name type="scientific">Actinoallomurus vinaceus</name>
    <dbReference type="NCBI Taxonomy" id="1080074"/>
    <lineage>
        <taxon>Bacteria</taxon>
        <taxon>Bacillati</taxon>
        <taxon>Actinomycetota</taxon>
        <taxon>Actinomycetes</taxon>
        <taxon>Streptosporangiales</taxon>
        <taxon>Thermomonosporaceae</taxon>
        <taxon>Actinoallomurus</taxon>
    </lineage>
</organism>
<comment type="caution">
    <text evidence="1">The sequence shown here is derived from an EMBL/GenBank/DDBJ whole genome shotgun (WGS) entry which is preliminary data.</text>
</comment>
<dbReference type="PANTHER" id="PTHR43235">
    <property type="entry name" value="GLUTAMINE AMIDOTRANSFERASE PB2B2.05-RELATED"/>
    <property type="match status" value="1"/>
</dbReference>
<dbReference type="Gene3D" id="3.40.50.880">
    <property type="match status" value="1"/>
</dbReference>
<dbReference type="CDD" id="cd01745">
    <property type="entry name" value="GATase1_2"/>
    <property type="match status" value="1"/>
</dbReference>
<name>A0ABP8U8A2_9ACTN</name>
<keyword evidence="2" id="KW-1185">Reference proteome</keyword>
<dbReference type="InterPro" id="IPR011697">
    <property type="entry name" value="Peptidase_C26"/>
</dbReference>
<dbReference type="Proteomes" id="UP001501442">
    <property type="component" value="Unassembled WGS sequence"/>
</dbReference>
<gene>
    <name evidence="1" type="ORF">GCM10023196_020570</name>
</gene>
<accession>A0ABP8U8A2</accession>
<dbReference type="SUPFAM" id="SSF52317">
    <property type="entry name" value="Class I glutamine amidotransferase-like"/>
    <property type="match status" value="1"/>
</dbReference>
<dbReference type="InterPro" id="IPR044668">
    <property type="entry name" value="PuuD-like"/>
</dbReference>
<dbReference type="InterPro" id="IPR029062">
    <property type="entry name" value="Class_I_gatase-like"/>
</dbReference>
<dbReference type="EMBL" id="BAABHK010000002">
    <property type="protein sequence ID" value="GAA4623631.1"/>
    <property type="molecule type" value="Genomic_DNA"/>
</dbReference>
<sequence>MAGATYGTGPALIGITTDLEPARWSDWVREAALLPVSYLRALERVRAVPVLVPPSTRAAVSVHVERLDGLVIAGGADLDPGLYGEGRHERTGAPQPQRDRFELALLRTAIESDLPFLAIGRGMQALNVLQGGSLVQHLPDVVGGDAHAPASGRVGAHRVQIGSSSILGRILGEQVEVPTRHHQAVKRLGKGLVAVAWTEDQVVEAVELQGHRFGVGVQWHPEESDDPRLFEAFVHAATEGRL</sequence>
<dbReference type="RefSeq" id="WP_345430437.1">
    <property type="nucleotide sequence ID" value="NZ_BAABHK010000002.1"/>
</dbReference>
<dbReference type="PANTHER" id="PTHR43235:SF1">
    <property type="entry name" value="GLUTAMINE AMIDOTRANSFERASE PB2B2.05-RELATED"/>
    <property type="match status" value="1"/>
</dbReference>
<dbReference type="GO" id="GO:0016787">
    <property type="term" value="F:hydrolase activity"/>
    <property type="evidence" value="ECO:0007669"/>
    <property type="project" value="UniProtKB-KW"/>
</dbReference>
<evidence type="ECO:0000313" key="1">
    <source>
        <dbReference type="EMBL" id="GAA4623631.1"/>
    </source>
</evidence>
<dbReference type="PROSITE" id="PS51273">
    <property type="entry name" value="GATASE_TYPE_1"/>
    <property type="match status" value="1"/>
</dbReference>
<evidence type="ECO:0000313" key="2">
    <source>
        <dbReference type="Proteomes" id="UP001501442"/>
    </source>
</evidence>
<keyword evidence="1" id="KW-0378">Hydrolase</keyword>
<protein>
    <submittedName>
        <fullName evidence="1">Gamma-glutamyl-gamma-aminobutyrate hydrolase family protein</fullName>
    </submittedName>
</protein>
<dbReference type="Pfam" id="PF07722">
    <property type="entry name" value="Peptidase_C26"/>
    <property type="match status" value="1"/>
</dbReference>
<reference evidence="2" key="1">
    <citation type="journal article" date="2019" name="Int. J. Syst. Evol. Microbiol.">
        <title>The Global Catalogue of Microorganisms (GCM) 10K type strain sequencing project: providing services to taxonomists for standard genome sequencing and annotation.</title>
        <authorList>
            <consortium name="The Broad Institute Genomics Platform"/>
            <consortium name="The Broad Institute Genome Sequencing Center for Infectious Disease"/>
            <person name="Wu L."/>
            <person name="Ma J."/>
        </authorList>
    </citation>
    <scope>NUCLEOTIDE SEQUENCE [LARGE SCALE GENOMIC DNA]</scope>
    <source>
        <strain evidence="2">JCM 17939</strain>
    </source>
</reference>